<feature type="compositionally biased region" description="Gly residues" evidence="1">
    <location>
        <begin position="756"/>
        <end position="774"/>
    </location>
</feature>
<feature type="region of interest" description="Disordered" evidence="1">
    <location>
        <begin position="297"/>
        <end position="348"/>
    </location>
</feature>
<feature type="compositionally biased region" description="Polar residues" evidence="1">
    <location>
        <begin position="467"/>
        <end position="478"/>
    </location>
</feature>
<evidence type="ECO:0000256" key="1">
    <source>
        <dbReference type="SAM" id="MobiDB-lite"/>
    </source>
</evidence>
<dbReference type="STRING" id="105231.A0A1Y1IA56"/>
<feature type="compositionally biased region" description="Gly residues" evidence="1">
    <location>
        <begin position="422"/>
        <end position="432"/>
    </location>
</feature>
<feature type="region of interest" description="Disordered" evidence="1">
    <location>
        <begin position="364"/>
        <end position="489"/>
    </location>
</feature>
<feature type="region of interest" description="Disordered" evidence="1">
    <location>
        <begin position="707"/>
        <end position="800"/>
    </location>
</feature>
<dbReference type="Proteomes" id="UP000054558">
    <property type="component" value="Unassembled WGS sequence"/>
</dbReference>
<gene>
    <name evidence="2" type="ORF">KFL_002420100</name>
</gene>
<feature type="compositionally biased region" description="Basic and acidic residues" evidence="1">
    <location>
        <begin position="830"/>
        <end position="846"/>
    </location>
</feature>
<keyword evidence="3" id="KW-1185">Reference proteome</keyword>
<feature type="region of interest" description="Disordered" evidence="1">
    <location>
        <begin position="190"/>
        <end position="214"/>
    </location>
</feature>
<name>A0A1Y1IA56_KLENI</name>
<feature type="compositionally biased region" description="Polar residues" evidence="1">
    <location>
        <begin position="252"/>
        <end position="265"/>
    </location>
</feature>
<feature type="compositionally biased region" description="Basic and acidic residues" evidence="1">
    <location>
        <begin position="869"/>
        <end position="902"/>
    </location>
</feature>
<protein>
    <submittedName>
        <fullName evidence="2">Uncharacterized protein</fullName>
    </submittedName>
</protein>
<sequence length="1067" mass="112417">MQAAQPGAVAFPQGVVPGGMPSQQTDEREQLGQAFVDASHTAAPELGMQGQFAGIEQSLWNQITQLVGSEAGEMLRGSLLLSPNQEAVRKFLLAGGVAQTPTQQGEIQGDQPSMQWQAGCGAQEPPSAFPMQDVPFEPSSGAGTGSQEASLSAWELGGPPTDAVTSGEAVTSEKHLERQNAFRIPFGGHTFDSEAVPQPLHLEPLSPDGRSPENTQAVKTFQEGQQWVNLQSGQETVRQGMGGHFANVASTQDPINVQSMPSPKTASKGDATCGPQGEVSPLAALLRTFIATGFERQPSESAPQGGAFGFTPPAPSKGFPAQTFPAQKQPGGQPSVLGELGTKQSEEARNMPQENILPEQVLSGVFSGQPLPNPNGGFPRDPSQGGSQQYQPGQFSGWQSLAGQPPGEQNVTGGRQTVEALGGQGPTGGRTPVGGQFSFGGPFSRGGEFPGSEQIPVGQDGEKSRIGFQNDQRQSGNVENAGLPSGHFLSAGSSGGQFAGAYLQAGGATSQAPFPGGSSPSGQIPRTPGAFPSGQPPQIFNEAPLQTPFPPAFAASNPDTQLGGPFTPSQQPTPQRVPASGPTELYPAPKAPTQIVHQHFQPAQSVPANPNLLSPISLPAARGPLPDMRRGPLFSQMQAPPFFPGQVNLYPGQVNPAGPAAQGPIRAQFAFATPFQNAFRPSGYQSAQFPVPGPSPQFFPRGQRPATFRRPASVPPNVPSFRPGERFRPSGPLPPQNVAYRGTTWRSDGWTPRFGPPGGGFGRGAPRGGRGWRGGSRFRVPDRGNQPERPAYGPRPRYVPYVRSDVLLRQRMTFEHVPRKRQHEEEEAARDEKRAHAPDEKNKDEISLESSAESVQKDKNRGGSAESGVVEKAKDEDREREEPGKQEERGASELPGKEDRVVPKRTHVRFSEEQGGAETAEEQNGTAGEAEGEPVQSPAVVNAVPGRGGHETGKKAVAFTERSELTRNGQERNADPTGTRNAGSGQRAEGALPGAPPVQNAVSNALPRPMQPQFQKAANRYMSQRGKVGVDGAAADAHMPQRNKAAGAAVTSYTGQVLEAAALLGAI</sequence>
<feature type="region of interest" description="Disordered" evidence="1">
    <location>
        <begin position="1"/>
        <end position="28"/>
    </location>
</feature>
<feature type="compositionally biased region" description="Polar residues" evidence="1">
    <location>
        <begin position="507"/>
        <end position="524"/>
    </location>
</feature>
<feature type="compositionally biased region" description="Polar residues" evidence="1">
    <location>
        <begin position="102"/>
        <end position="116"/>
    </location>
</feature>
<feature type="region of interest" description="Disordered" evidence="1">
    <location>
        <begin position="252"/>
        <end position="276"/>
    </location>
</feature>
<feature type="compositionally biased region" description="Polar residues" evidence="1">
    <location>
        <begin position="398"/>
        <end position="415"/>
    </location>
</feature>
<feature type="region of interest" description="Disordered" evidence="1">
    <location>
        <begin position="102"/>
        <end position="127"/>
    </location>
</feature>
<feature type="compositionally biased region" description="Low complexity" evidence="1">
    <location>
        <begin position="913"/>
        <end position="929"/>
    </location>
</feature>
<dbReference type="AlphaFoldDB" id="A0A1Y1IA56"/>
<dbReference type="OMA" id="RWQPSAN"/>
<reference evidence="2 3" key="1">
    <citation type="journal article" date="2014" name="Nat. Commun.">
        <title>Klebsormidium flaccidum genome reveals primary factors for plant terrestrial adaptation.</title>
        <authorList>
            <person name="Hori K."/>
            <person name="Maruyama F."/>
            <person name="Fujisawa T."/>
            <person name="Togashi T."/>
            <person name="Yamamoto N."/>
            <person name="Seo M."/>
            <person name="Sato S."/>
            <person name="Yamada T."/>
            <person name="Mori H."/>
            <person name="Tajima N."/>
            <person name="Moriyama T."/>
            <person name="Ikeuchi M."/>
            <person name="Watanabe M."/>
            <person name="Wada H."/>
            <person name="Kobayashi K."/>
            <person name="Saito M."/>
            <person name="Masuda T."/>
            <person name="Sasaki-Sekimoto Y."/>
            <person name="Mashiguchi K."/>
            <person name="Awai K."/>
            <person name="Shimojima M."/>
            <person name="Masuda S."/>
            <person name="Iwai M."/>
            <person name="Nobusawa T."/>
            <person name="Narise T."/>
            <person name="Kondo S."/>
            <person name="Saito H."/>
            <person name="Sato R."/>
            <person name="Murakawa M."/>
            <person name="Ihara Y."/>
            <person name="Oshima-Yamada Y."/>
            <person name="Ohtaka K."/>
            <person name="Satoh M."/>
            <person name="Sonobe K."/>
            <person name="Ishii M."/>
            <person name="Ohtani R."/>
            <person name="Kanamori-Sato M."/>
            <person name="Honoki R."/>
            <person name="Miyazaki D."/>
            <person name="Mochizuki H."/>
            <person name="Umetsu J."/>
            <person name="Higashi K."/>
            <person name="Shibata D."/>
            <person name="Kamiya Y."/>
            <person name="Sato N."/>
            <person name="Nakamura Y."/>
            <person name="Tabata S."/>
            <person name="Ida S."/>
            <person name="Kurokawa K."/>
            <person name="Ohta H."/>
        </authorList>
    </citation>
    <scope>NUCLEOTIDE SEQUENCE [LARGE SCALE GENOMIC DNA]</scope>
    <source>
        <strain evidence="2 3">NIES-2285</strain>
    </source>
</reference>
<proteinExistence type="predicted"/>
<feature type="region of interest" description="Disordered" evidence="1">
    <location>
        <begin position="813"/>
        <end position="1007"/>
    </location>
</feature>
<dbReference type="EMBL" id="DF237191">
    <property type="protein sequence ID" value="GAQ85576.1"/>
    <property type="molecule type" value="Genomic_DNA"/>
</dbReference>
<feature type="compositionally biased region" description="Low complexity" evidence="1">
    <location>
        <begin position="383"/>
        <end position="397"/>
    </location>
</feature>
<evidence type="ECO:0000313" key="2">
    <source>
        <dbReference type="EMBL" id="GAQ85576.1"/>
    </source>
</evidence>
<evidence type="ECO:0000313" key="3">
    <source>
        <dbReference type="Proteomes" id="UP000054558"/>
    </source>
</evidence>
<feature type="compositionally biased region" description="Basic and acidic residues" evidence="1">
    <location>
        <begin position="961"/>
        <end position="974"/>
    </location>
</feature>
<organism evidence="2 3">
    <name type="scientific">Klebsormidium nitens</name>
    <name type="common">Green alga</name>
    <name type="synonym">Ulothrix nitens</name>
    <dbReference type="NCBI Taxonomy" id="105231"/>
    <lineage>
        <taxon>Eukaryota</taxon>
        <taxon>Viridiplantae</taxon>
        <taxon>Streptophyta</taxon>
        <taxon>Klebsormidiophyceae</taxon>
        <taxon>Klebsormidiales</taxon>
        <taxon>Klebsormidiaceae</taxon>
        <taxon>Klebsormidium</taxon>
    </lineage>
</organism>
<accession>A0A1Y1IA56</accession>
<feature type="region of interest" description="Disordered" evidence="1">
    <location>
        <begin position="507"/>
        <end position="589"/>
    </location>
</feature>